<accession>A0A516IDH7</accession>
<keyword evidence="7 9" id="KW-0472">Membrane</keyword>
<dbReference type="InterPro" id="IPR038430">
    <property type="entry name" value="NDAH_ubi_oxred_su3_sf"/>
</dbReference>
<dbReference type="PANTHER" id="PTHR11058">
    <property type="entry name" value="NADH-UBIQUINONE OXIDOREDUCTASE CHAIN 3"/>
    <property type="match status" value="1"/>
</dbReference>
<protein>
    <recommendedName>
        <fullName evidence="3 9">NADH-ubiquinone oxidoreductase chain 3</fullName>
        <ecNumber evidence="9">7.1.1.2</ecNumber>
    </recommendedName>
</protein>
<keyword evidence="5 9" id="KW-0812">Transmembrane</keyword>
<evidence type="ECO:0000256" key="9">
    <source>
        <dbReference type="RuleBase" id="RU003640"/>
    </source>
</evidence>
<keyword evidence="9" id="KW-0830">Ubiquinone</keyword>
<evidence type="ECO:0000256" key="1">
    <source>
        <dbReference type="ARBA" id="ARBA00004370"/>
    </source>
</evidence>
<feature type="transmembrane region" description="Helical" evidence="9">
    <location>
        <begin position="20"/>
        <end position="49"/>
    </location>
</feature>
<keyword evidence="9" id="KW-0679">Respiratory chain</keyword>
<evidence type="ECO:0000256" key="5">
    <source>
        <dbReference type="ARBA" id="ARBA00022692"/>
    </source>
</evidence>
<dbReference type="GO" id="GO:0030964">
    <property type="term" value="C:NADH dehydrogenase complex"/>
    <property type="evidence" value="ECO:0007669"/>
    <property type="project" value="TreeGrafter"/>
</dbReference>
<comment type="catalytic activity">
    <reaction evidence="8 9">
        <text>a ubiquinone + NADH + 5 H(+)(in) = a ubiquinol + NAD(+) + 4 H(+)(out)</text>
        <dbReference type="Rhea" id="RHEA:29091"/>
        <dbReference type="Rhea" id="RHEA-COMP:9565"/>
        <dbReference type="Rhea" id="RHEA-COMP:9566"/>
        <dbReference type="ChEBI" id="CHEBI:15378"/>
        <dbReference type="ChEBI" id="CHEBI:16389"/>
        <dbReference type="ChEBI" id="CHEBI:17976"/>
        <dbReference type="ChEBI" id="CHEBI:57540"/>
        <dbReference type="ChEBI" id="CHEBI:57945"/>
        <dbReference type="EC" id="7.1.1.2"/>
    </reaction>
</comment>
<dbReference type="GO" id="GO:0008137">
    <property type="term" value="F:NADH dehydrogenase (ubiquinone) activity"/>
    <property type="evidence" value="ECO:0007669"/>
    <property type="project" value="UniProtKB-UniRule"/>
</dbReference>
<keyword evidence="6 9" id="KW-1133">Transmembrane helix</keyword>
<proteinExistence type="inferred from homology"/>
<feature type="transmembrane region" description="Helical" evidence="9">
    <location>
        <begin position="80"/>
        <end position="101"/>
    </location>
</feature>
<keyword evidence="4 9" id="KW-0813">Transport</keyword>
<evidence type="ECO:0000256" key="2">
    <source>
        <dbReference type="ARBA" id="ARBA00008472"/>
    </source>
</evidence>
<keyword evidence="9" id="KW-0520">NAD</keyword>
<dbReference type="AlphaFoldDB" id="A0A516IDH7"/>
<dbReference type="Gene3D" id="1.20.58.1610">
    <property type="entry name" value="NADH:ubiquinone/plastoquinone oxidoreductase, chain 3"/>
    <property type="match status" value="1"/>
</dbReference>
<feature type="transmembrane region" description="Helical" evidence="9">
    <location>
        <begin position="113"/>
        <end position="132"/>
    </location>
</feature>
<reference evidence="10" key="1">
    <citation type="journal article" date="2019" name="Mitochondrial DNA Part B Resour">
        <title>Complete mitochondrial genome of the cockle Anadara antiquata (Linnaeus, 1758).</title>
        <authorList>
            <person name="Pu L."/>
            <person name="Liu H."/>
            <person name="Wang G."/>
            <person name="Li B."/>
            <person name="Xia G."/>
            <person name="Shen M."/>
            <person name="Yang M."/>
        </authorList>
    </citation>
    <scope>NUCLEOTIDE SEQUENCE</scope>
</reference>
<evidence type="ECO:0000256" key="7">
    <source>
        <dbReference type="ARBA" id="ARBA00023136"/>
    </source>
</evidence>
<name>A0A516IDH7_9BIVA</name>
<dbReference type="PANTHER" id="PTHR11058:SF9">
    <property type="entry name" value="NADH-UBIQUINONE OXIDOREDUCTASE CHAIN 3"/>
    <property type="match status" value="1"/>
</dbReference>
<geneLocation type="mitochondrion" evidence="10"/>
<dbReference type="EC" id="7.1.1.2" evidence="9"/>
<keyword evidence="9" id="KW-1278">Translocase</keyword>
<dbReference type="Pfam" id="PF00507">
    <property type="entry name" value="Oxidored_q4"/>
    <property type="match status" value="1"/>
</dbReference>
<dbReference type="EMBL" id="MK783262">
    <property type="protein sequence ID" value="QDP14175.1"/>
    <property type="molecule type" value="Genomic_DNA"/>
</dbReference>
<organism evidence="10">
    <name type="scientific">Anadara antiquata</name>
    <dbReference type="NCBI Taxonomy" id="142560"/>
    <lineage>
        <taxon>Eukaryota</taxon>
        <taxon>Metazoa</taxon>
        <taxon>Spiralia</taxon>
        <taxon>Lophotrochozoa</taxon>
        <taxon>Mollusca</taxon>
        <taxon>Bivalvia</taxon>
        <taxon>Autobranchia</taxon>
        <taxon>Pteriomorphia</taxon>
        <taxon>Arcoida</taxon>
        <taxon>Arcoidea</taxon>
        <taxon>Arcidae</taxon>
        <taxon>Anadara</taxon>
    </lineage>
</organism>
<evidence type="ECO:0000256" key="4">
    <source>
        <dbReference type="ARBA" id="ARBA00022448"/>
    </source>
</evidence>
<evidence type="ECO:0000256" key="6">
    <source>
        <dbReference type="ARBA" id="ARBA00022989"/>
    </source>
</evidence>
<comment type="subcellular location">
    <subcellularLocation>
        <location evidence="1">Membrane</location>
    </subcellularLocation>
    <subcellularLocation>
        <location evidence="9">Mitochondrion membrane</location>
        <topology evidence="9">Multi-pass membrane protein</topology>
    </subcellularLocation>
</comment>
<evidence type="ECO:0000313" key="10">
    <source>
        <dbReference type="EMBL" id="QDP14175.1"/>
    </source>
</evidence>
<evidence type="ECO:0000256" key="8">
    <source>
        <dbReference type="ARBA" id="ARBA00049551"/>
    </source>
</evidence>
<comment type="similarity">
    <text evidence="2 9">Belongs to the complex I subunit 3 family.</text>
</comment>
<sequence>MSVLSVEVSNTIRLGLFLSVVLSMAFCWELAGVGAVACMLYCVSLLLGYQGGSQFREKSSPYECGFEPIGGARSSFSLRFFLLALVFMIFDVEVVLLFPLVGKMMSNAVPSTVFLQSYIFLVILLVGLWFEWSEGSLEWL</sequence>
<keyword evidence="9 10" id="KW-0496">Mitochondrion</keyword>
<dbReference type="GO" id="GO:0031966">
    <property type="term" value="C:mitochondrial membrane"/>
    <property type="evidence" value="ECO:0007669"/>
    <property type="project" value="UniProtKB-SubCell"/>
</dbReference>
<evidence type="ECO:0000256" key="3">
    <source>
        <dbReference type="ARBA" id="ARBA00021007"/>
    </source>
</evidence>
<keyword evidence="9" id="KW-0249">Electron transport</keyword>
<dbReference type="InterPro" id="IPR000440">
    <property type="entry name" value="NADH_UbQ/plastoQ_OxRdtase_su3"/>
</dbReference>
<gene>
    <name evidence="10" type="primary">ND3</name>
</gene>
<comment type="function">
    <text evidence="9">Core subunit of the mitochondrial membrane respiratory chain NADH dehydrogenase (Complex I) which catalyzes electron transfer from NADH through the respiratory chain, using ubiquinone as an electron acceptor. Essential for the catalytic activity of complex I.</text>
</comment>